<reference evidence="1" key="2">
    <citation type="submission" date="2020-09" db="EMBL/GenBank/DDBJ databases">
        <authorList>
            <person name="Sun Q."/>
            <person name="Kim S."/>
        </authorList>
    </citation>
    <scope>NUCLEOTIDE SEQUENCE</scope>
    <source>
        <strain evidence="1">KCTC 12710</strain>
    </source>
</reference>
<dbReference type="EMBL" id="BMWZ01000009">
    <property type="protein sequence ID" value="GGZ91476.1"/>
    <property type="molecule type" value="Genomic_DNA"/>
</dbReference>
<dbReference type="Proteomes" id="UP000636004">
    <property type="component" value="Unassembled WGS sequence"/>
</dbReference>
<gene>
    <name evidence="1" type="ORF">GCM10007028_32290</name>
</gene>
<evidence type="ECO:0000313" key="1">
    <source>
        <dbReference type="EMBL" id="GGZ91476.1"/>
    </source>
</evidence>
<organism evidence="1 2">
    <name type="scientific">Algibacter mikhailovii</name>
    <dbReference type="NCBI Taxonomy" id="425498"/>
    <lineage>
        <taxon>Bacteria</taxon>
        <taxon>Pseudomonadati</taxon>
        <taxon>Bacteroidota</taxon>
        <taxon>Flavobacteriia</taxon>
        <taxon>Flavobacteriales</taxon>
        <taxon>Flavobacteriaceae</taxon>
        <taxon>Algibacter</taxon>
    </lineage>
</organism>
<dbReference type="AlphaFoldDB" id="A0A918RBN3"/>
<name>A0A918RBN3_9FLAO</name>
<evidence type="ECO:0000313" key="2">
    <source>
        <dbReference type="Proteomes" id="UP000636004"/>
    </source>
</evidence>
<accession>A0A918RBN3</accession>
<sequence length="237" mass="26700">MTSCQFSETIYLNEDGSGKMAFSFDASELMQMTGDQFLEGDGEKDVDSTFTFKAVFDEKRDSISQLPKEEQAKLKALEPFSVHMVMSAKDKKLNFDMFSDFKSASELQDMFTALNTVSNLQGKDVGQANDQPNPFSSMIDGGNSELYYSFEKGVFKRTVKVLDKEIQKQIIDSLGQGAMMFANSKYKLNYHFPRKVKSVSNDKALFSADGKTVILEFGLMEYIADPEIMNLEIILED</sequence>
<comment type="caution">
    <text evidence="1">The sequence shown here is derived from an EMBL/GenBank/DDBJ whole genome shotgun (WGS) entry which is preliminary data.</text>
</comment>
<protein>
    <submittedName>
        <fullName evidence="1">Uncharacterized protein</fullName>
    </submittedName>
</protein>
<reference evidence="1" key="1">
    <citation type="journal article" date="2014" name="Int. J. Syst. Evol. Microbiol.">
        <title>Complete genome sequence of Corynebacterium casei LMG S-19264T (=DSM 44701T), isolated from a smear-ripened cheese.</title>
        <authorList>
            <consortium name="US DOE Joint Genome Institute (JGI-PGF)"/>
            <person name="Walter F."/>
            <person name="Albersmeier A."/>
            <person name="Kalinowski J."/>
            <person name="Ruckert C."/>
        </authorList>
    </citation>
    <scope>NUCLEOTIDE SEQUENCE</scope>
    <source>
        <strain evidence="1">KCTC 12710</strain>
    </source>
</reference>
<keyword evidence="2" id="KW-1185">Reference proteome</keyword>
<proteinExistence type="predicted"/>